<name>A0ABY3SQQ6_9BACL</name>
<evidence type="ECO:0000256" key="2">
    <source>
        <dbReference type="ARBA" id="ARBA00023136"/>
    </source>
</evidence>
<evidence type="ECO:0000313" key="6">
    <source>
        <dbReference type="Proteomes" id="UP001649230"/>
    </source>
</evidence>
<proteinExistence type="inferred from homology"/>
<feature type="transmembrane region" description="Helical" evidence="4">
    <location>
        <begin position="47"/>
        <end position="66"/>
    </location>
</feature>
<evidence type="ECO:0000256" key="3">
    <source>
        <dbReference type="SAM" id="MobiDB-lite"/>
    </source>
</evidence>
<evidence type="ECO:0000256" key="1">
    <source>
        <dbReference type="ARBA" id="ARBA00005278"/>
    </source>
</evidence>
<keyword evidence="4" id="KW-0812">Transmembrane</keyword>
<dbReference type="InterPro" id="IPR004995">
    <property type="entry name" value="Spore_Ger"/>
</dbReference>
<feature type="transmembrane region" description="Helical" evidence="4">
    <location>
        <begin position="6"/>
        <end position="26"/>
    </location>
</feature>
<dbReference type="PANTHER" id="PTHR22550:SF5">
    <property type="entry name" value="LEUCINE ZIPPER PROTEIN 4"/>
    <property type="match status" value="1"/>
</dbReference>
<dbReference type="Pfam" id="PF03323">
    <property type="entry name" value="GerA"/>
    <property type="match status" value="1"/>
</dbReference>
<dbReference type="InterPro" id="IPR050768">
    <property type="entry name" value="UPF0353/GerABKA_families"/>
</dbReference>
<protein>
    <submittedName>
        <fullName evidence="5">Spore germination protein</fullName>
    </submittedName>
</protein>
<dbReference type="EMBL" id="CP090978">
    <property type="protein sequence ID" value="UJF36397.1"/>
    <property type="molecule type" value="Genomic_DNA"/>
</dbReference>
<feature type="transmembrane region" description="Helical" evidence="4">
    <location>
        <begin position="125"/>
        <end position="151"/>
    </location>
</feature>
<keyword evidence="4" id="KW-1133">Transmembrane helix</keyword>
<keyword evidence="6" id="KW-1185">Reference proteome</keyword>
<reference evidence="5 6" key="1">
    <citation type="journal article" date="2024" name="Int. J. Syst. Evol. Microbiol.">
        <title>Paenibacillus hexagrammi sp. nov., a novel bacterium isolated from the gut content of Hexagrammos agrammus.</title>
        <authorList>
            <person name="Jung H.K."/>
            <person name="Kim D.G."/>
            <person name="Zin H."/>
            <person name="Park J."/>
            <person name="Jung H."/>
            <person name="Kim Y.O."/>
            <person name="Kong H.J."/>
            <person name="Kim J.W."/>
            <person name="Kim Y.S."/>
        </authorList>
    </citation>
    <scope>NUCLEOTIDE SEQUENCE [LARGE SCALE GENOMIC DNA]</scope>
    <source>
        <strain evidence="5 6">YPD9-1</strain>
    </source>
</reference>
<evidence type="ECO:0000313" key="5">
    <source>
        <dbReference type="EMBL" id="UJF36397.1"/>
    </source>
</evidence>
<comment type="similarity">
    <text evidence="1">Belongs to the GerABKA family.</text>
</comment>
<gene>
    <name evidence="5" type="ORF">L0M14_18080</name>
</gene>
<sequence length="261" mass="28582">MEGKVAIFVDGSPFVLIAPFTFFSFFQAAEDYYQRYEMATAIRLLRFMALLISLFIPSIYVSAITYHQEMIPTSLLISLAAQRESTPFPAFIEAMIMEVTFEILREAGIRMPRAIGQAVSIVGALVLGQAAVEAGIISASMVIVVALTGISSFATPSYSMALAVRLLRFPMIIAAGFLGFYGIAILSIMILAHMCGLRSFGIPYMAPLGPFILDDQKDTFFRFPIFKLTTRPRLISQNKVSRTSQESPSAAQSEPAGEESS</sequence>
<evidence type="ECO:0000256" key="4">
    <source>
        <dbReference type="SAM" id="Phobius"/>
    </source>
</evidence>
<feature type="region of interest" description="Disordered" evidence="3">
    <location>
        <begin position="237"/>
        <end position="261"/>
    </location>
</feature>
<keyword evidence="2 4" id="KW-0472">Membrane</keyword>
<accession>A0ABY3SQQ6</accession>
<feature type="compositionally biased region" description="Polar residues" evidence="3">
    <location>
        <begin position="237"/>
        <end position="252"/>
    </location>
</feature>
<dbReference type="Proteomes" id="UP001649230">
    <property type="component" value="Chromosome"/>
</dbReference>
<dbReference type="PANTHER" id="PTHR22550">
    <property type="entry name" value="SPORE GERMINATION PROTEIN"/>
    <property type="match status" value="1"/>
</dbReference>
<organism evidence="5 6">
    <name type="scientific">Paenibacillus hexagrammi</name>
    <dbReference type="NCBI Taxonomy" id="2908839"/>
    <lineage>
        <taxon>Bacteria</taxon>
        <taxon>Bacillati</taxon>
        <taxon>Bacillota</taxon>
        <taxon>Bacilli</taxon>
        <taxon>Bacillales</taxon>
        <taxon>Paenibacillaceae</taxon>
        <taxon>Paenibacillus</taxon>
    </lineage>
</organism>
<feature type="transmembrane region" description="Helical" evidence="4">
    <location>
        <begin position="171"/>
        <end position="192"/>
    </location>
</feature>